<evidence type="ECO:0000313" key="4">
    <source>
        <dbReference type="Proteomes" id="UP000184442"/>
    </source>
</evidence>
<dbReference type="AlphaFoldDB" id="A0A1M6EIQ8"/>
<protein>
    <submittedName>
        <fullName evidence="3">S-layer homology domain-containing protein</fullName>
    </submittedName>
</protein>
<evidence type="ECO:0000259" key="2">
    <source>
        <dbReference type="PROSITE" id="PS51272"/>
    </source>
</evidence>
<dbReference type="STRING" id="1122184.SAMN02745176_01587"/>
<sequence>MKKLFIPLILIIVLFSTGLLVYGDDYFVKRSYDAVTNSVTWENDLYKVVFMGNSAFDLKYEGERLKTVVFTGPVQVQLVGSYDFAFLYKYVNGECDYSENYFISTDYVPDSYGMLQTNIVMLTEGKYDLSFAINYGDYGEADGISIEIGNGSYDESPKVVPVASKPAQPTIPEDMDMNRDSYFTSATVLPEDAIIHQWAKDEVNEAFAMSIVPISIYNEGNYQRQITRKEFAYIMVGAMQSFNFTFDDLTSHFVTYGFGTEFTDTDNDLIIQIARMKNIINGTSDTTFSPDGLLTRGQAAAMLDRLYTQCHTQYGITKPIISSPAYFADRDKFKSWEEEGINFISGLTDPVSGKVVMGGVGNDMFLPEGNITVEQSLIAAKRLISFARAKYDAIQAFTNGKL</sequence>
<name>A0A1M6EIQ8_9FIRM</name>
<dbReference type="Pfam" id="PF00395">
    <property type="entry name" value="SLH"/>
    <property type="match status" value="1"/>
</dbReference>
<accession>A0A1M6EIQ8</accession>
<keyword evidence="4" id="KW-1185">Reference proteome</keyword>
<proteinExistence type="predicted"/>
<dbReference type="InterPro" id="IPR001119">
    <property type="entry name" value="SLH_dom"/>
</dbReference>
<dbReference type="PROSITE" id="PS51272">
    <property type="entry name" value="SLH"/>
    <property type="match status" value="1"/>
</dbReference>
<dbReference type="OrthoDB" id="1703838at2"/>
<organism evidence="3 4">
    <name type="scientific">Lutispora thermophila DSM 19022</name>
    <dbReference type="NCBI Taxonomy" id="1122184"/>
    <lineage>
        <taxon>Bacteria</taxon>
        <taxon>Bacillati</taxon>
        <taxon>Bacillota</taxon>
        <taxon>Clostridia</taxon>
        <taxon>Lutisporales</taxon>
        <taxon>Lutisporaceae</taxon>
        <taxon>Lutispora</taxon>
    </lineage>
</organism>
<dbReference type="Proteomes" id="UP000184442">
    <property type="component" value="Unassembled WGS sequence"/>
</dbReference>
<feature type="domain" description="SLH" evidence="2">
    <location>
        <begin position="253"/>
        <end position="317"/>
    </location>
</feature>
<dbReference type="RefSeq" id="WP_073025678.1">
    <property type="nucleotide sequence ID" value="NZ_FQZS01000009.1"/>
</dbReference>
<reference evidence="3 4" key="1">
    <citation type="submission" date="2016-11" db="EMBL/GenBank/DDBJ databases">
        <authorList>
            <person name="Jaros S."/>
            <person name="Januszkiewicz K."/>
            <person name="Wedrychowicz H."/>
        </authorList>
    </citation>
    <scope>NUCLEOTIDE SEQUENCE [LARGE SCALE GENOMIC DNA]</scope>
    <source>
        <strain evidence="3 4">DSM 19022</strain>
    </source>
</reference>
<keyword evidence="1" id="KW-0677">Repeat</keyword>
<evidence type="ECO:0000256" key="1">
    <source>
        <dbReference type="ARBA" id="ARBA00022737"/>
    </source>
</evidence>
<dbReference type="EMBL" id="FQZS01000009">
    <property type="protein sequence ID" value="SHI85365.1"/>
    <property type="molecule type" value="Genomic_DNA"/>
</dbReference>
<gene>
    <name evidence="3" type="ORF">SAMN02745176_01587</name>
</gene>
<evidence type="ECO:0000313" key="3">
    <source>
        <dbReference type="EMBL" id="SHI85365.1"/>
    </source>
</evidence>